<keyword evidence="3 13" id="KW-0138">CF(0)</keyword>
<evidence type="ECO:0000256" key="13">
    <source>
        <dbReference type="HAMAP-Rule" id="MF_01398"/>
    </source>
</evidence>
<dbReference type="Pfam" id="PF00430">
    <property type="entry name" value="ATP-synt_B"/>
    <property type="match status" value="1"/>
</dbReference>
<comment type="subunit">
    <text evidence="13">F-type ATPases have 2 components, F(1) - the catalytic core - and F(0) - the membrane proton channel. F(1) has five subunits: alpha(3), beta(3), gamma(1), delta(1), epsilon(1). F(0) has three main subunits: a(1), b(2) and c(10-14). The alpha and beta chains form an alternating ring which encloses part of the gamma chain. F(1) is attached to F(0) by a central stalk formed by the gamma and epsilon chains, while a peripheral stalk is formed by the delta and b chains.</text>
</comment>
<dbReference type="CDD" id="cd06503">
    <property type="entry name" value="ATP-synt_Fo_b"/>
    <property type="match status" value="1"/>
</dbReference>
<dbReference type="GO" id="GO:0012505">
    <property type="term" value="C:endomembrane system"/>
    <property type="evidence" value="ECO:0007669"/>
    <property type="project" value="UniProtKB-SubCell"/>
</dbReference>
<dbReference type="GO" id="GO:0046961">
    <property type="term" value="F:proton-transporting ATPase activity, rotational mechanism"/>
    <property type="evidence" value="ECO:0007669"/>
    <property type="project" value="TreeGrafter"/>
</dbReference>
<gene>
    <name evidence="13" type="primary">atpF</name>
    <name evidence="16" type="ORF">Q73A0000_16340</name>
</gene>
<keyword evidence="4 13" id="KW-0812">Transmembrane</keyword>
<dbReference type="PANTHER" id="PTHR33445">
    <property type="entry name" value="ATP SYNTHASE SUBUNIT B', CHLOROPLASTIC"/>
    <property type="match status" value="1"/>
</dbReference>
<evidence type="ECO:0000256" key="2">
    <source>
        <dbReference type="ARBA" id="ARBA00022448"/>
    </source>
</evidence>
<dbReference type="InterPro" id="IPR050059">
    <property type="entry name" value="ATP_synthase_B_chain"/>
</dbReference>
<dbReference type="InterPro" id="IPR002146">
    <property type="entry name" value="ATP_synth_b/b'su_bac/chlpt"/>
</dbReference>
<dbReference type="KEGG" id="kfa:Q73A0000_16340"/>
<accession>A0A7M2YC21</accession>
<feature type="region of interest" description="Disordered" evidence="15">
    <location>
        <begin position="245"/>
        <end position="265"/>
    </location>
</feature>
<keyword evidence="7 13" id="KW-0406">Ion transport</keyword>
<comment type="function">
    <text evidence="11">Component of the F(0) channel, it forms part of the peripheral stalk, linking F(1) to F(0). The b'-subunit is a diverged and duplicated form of b found in plants and photosynthetic bacteria.</text>
</comment>
<dbReference type="Proteomes" id="UP000594195">
    <property type="component" value="Chromosome"/>
</dbReference>
<evidence type="ECO:0000256" key="15">
    <source>
        <dbReference type="SAM" id="MobiDB-lite"/>
    </source>
</evidence>
<keyword evidence="5 13" id="KW-0375">Hydrogen ion transport</keyword>
<keyword evidence="6 13" id="KW-1133">Transmembrane helix</keyword>
<evidence type="ECO:0000256" key="7">
    <source>
        <dbReference type="ARBA" id="ARBA00023065"/>
    </source>
</evidence>
<evidence type="ECO:0000256" key="14">
    <source>
        <dbReference type="SAM" id="Coils"/>
    </source>
</evidence>
<evidence type="ECO:0000313" key="17">
    <source>
        <dbReference type="Proteomes" id="UP000594195"/>
    </source>
</evidence>
<sequence>MNINWFTVIAQIINFLILVWLLKRLLYKPILNAVNEREKKISDELKDADAQKAAAEKEQAGFKKKNEDFDNQKKELLDKAVADANAQKDQLIATAKTDAKALGLSLEKAFKEKHNQDQKDLAQNTQEQVFAITRKALTEIASVSLEAQSVDAFIKNLNSAKDEEKQKFIDAFKVNANAILVRSAFDLPDKQKSDITNAVNELLSTKTELQFKTAPELISGIELSTNGYKMSWSFSEYLTQLQKNISSDLKEKEPEPPEKKDHVDP</sequence>
<dbReference type="GO" id="GO:0045259">
    <property type="term" value="C:proton-transporting ATP synthase complex"/>
    <property type="evidence" value="ECO:0007669"/>
    <property type="project" value="UniProtKB-KW"/>
</dbReference>
<keyword evidence="8 13" id="KW-0472">Membrane</keyword>
<dbReference type="RefSeq" id="WP_193811986.1">
    <property type="nucleotide sequence ID" value="NZ_CP040442.1"/>
</dbReference>
<evidence type="ECO:0000256" key="11">
    <source>
        <dbReference type="ARBA" id="ARBA00025614"/>
    </source>
</evidence>
<dbReference type="EMBL" id="CP040442">
    <property type="protein sequence ID" value="QOW11817.1"/>
    <property type="molecule type" value="Genomic_DNA"/>
</dbReference>
<dbReference type="PANTHER" id="PTHR33445:SF2">
    <property type="entry name" value="ATP SYNTHASE SUBUNIT B', CHLOROPLASTIC"/>
    <property type="match status" value="1"/>
</dbReference>
<proteinExistence type="inferred from homology"/>
<dbReference type="AlphaFoldDB" id="A0A7M2YC21"/>
<feature type="transmembrane region" description="Helical" evidence="13">
    <location>
        <begin position="6"/>
        <end position="22"/>
    </location>
</feature>
<keyword evidence="17" id="KW-1185">Reference proteome</keyword>
<name>A0A7M2YC21_9FLAO</name>
<evidence type="ECO:0000256" key="9">
    <source>
        <dbReference type="ARBA" id="ARBA00023310"/>
    </source>
</evidence>
<evidence type="ECO:0000256" key="12">
    <source>
        <dbReference type="ARBA" id="ARBA00037847"/>
    </source>
</evidence>
<dbReference type="HAMAP" id="MF_01398">
    <property type="entry name" value="ATP_synth_b_bprime"/>
    <property type="match status" value="1"/>
</dbReference>
<evidence type="ECO:0000313" key="16">
    <source>
        <dbReference type="EMBL" id="QOW11817.1"/>
    </source>
</evidence>
<evidence type="ECO:0000256" key="3">
    <source>
        <dbReference type="ARBA" id="ARBA00022547"/>
    </source>
</evidence>
<comment type="function">
    <text evidence="10 13">F(1)F(0) ATP synthase produces ATP from ADP in the presence of a proton or sodium gradient. F-type ATPases consist of two structural domains, F(1) containing the extramembraneous catalytic core and F(0) containing the membrane proton channel, linked together by a central stalk and a peripheral stalk. During catalysis, ATP synthesis in the catalytic domain of F(1) is coupled via a rotary mechanism of the central stalk subunits to proton translocation.</text>
</comment>
<evidence type="ECO:0000256" key="10">
    <source>
        <dbReference type="ARBA" id="ARBA00025198"/>
    </source>
</evidence>
<reference evidence="16 17" key="1">
    <citation type="submission" date="2019-05" db="EMBL/GenBank/DDBJ databases">
        <title>Chryseobacterium sp. isolated from King George Island, maritime Antarctica.</title>
        <authorList>
            <person name="Peng X."/>
        </authorList>
    </citation>
    <scope>NUCLEOTIDE SEQUENCE [LARGE SCALE GENOMIC DNA]</scope>
    <source>
        <strain evidence="16 17">7-3A</strain>
    </source>
</reference>
<evidence type="ECO:0000256" key="6">
    <source>
        <dbReference type="ARBA" id="ARBA00022989"/>
    </source>
</evidence>
<protein>
    <recommendedName>
        <fullName evidence="13">ATP synthase subunit b</fullName>
    </recommendedName>
    <alternativeName>
        <fullName evidence="13">ATP synthase F(0) sector subunit b</fullName>
    </alternativeName>
    <alternativeName>
        <fullName evidence="13">ATPase subunit I</fullName>
    </alternativeName>
    <alternativeName>
        <fullName evidence="13">F-type ATPase subunit b</fullName>
        <shortName evidence="13">F-ATPase subunit b</shortName>
    </alternativeName>
</protein>
<evidence type="ECO:0000256" key="1">
    <source>
        <dbReference type="ARBA" id="ARBA00005513"/>
    </source>
</evidence>
<comment type="similarity">
    <text evidence="1 13">Belongs to the ATPase B chain family.</text>
</comment>
<evidence type="ECO:0000256" key="8">
    <source>
        <dbReference type="ARBA" id="ARBA00023136"/>
    </source>
</evidence>
<evidence type="ECO:0000256" key="4">
    <source>
        <dbReference type="ARBA" id="ARBA00022692"/>
    </source>
</evidence>
<feature type="compositionally biased region" description="Basic and acidic residues" evidence="15">
    <location>
        <begin position="248"/>
        <end position="265"/>
    </location>
</feature>
<keyword evidence="14" id="KW-0175">Coiled coil</keyword>
<dbReference type="GO" id="GO:0005886">
    <property type="term" value="C:plasma membrane"/>
    <property type="evidence" value="ECO:0007669"/>
    <property type="project" value="UniProtKB-SubCell"/>
</dbReference>
<organism evidence="16 17">
    <name type="scientific">Kaistella flava</name>
    <name type="common">ex Peng et al. 2021</name>
    <dbReference type="NCBI Taxonomy" id="2038776"/>
    <lineage>
        <taxon>Bacteria</taxon>
        <taxon>Pseudomonadati</taxon>
        <taxon>Bacteroidota</taxon>
        <taxon>Flavobacteriia</taxon>
        <taxon>Flavobacteriales</taxon>
        <taxon>Weeksellaceae</taxon>
        <taxon>Chryseobacterium group</taxon>
        <taxon>Kaistella</taxon>
    </lineage>
</organism>
<comment type="subcellular location">
    <subcellularLocation>
        <location evidence="13">Cell membrane</location>
        <topology evidence="13">Single-pass membrane protein</topology>
    </subcellularLocation>
    <subcellularLocation>
        <location evidence="12">Endomembrane system</location>
        <topology evidence="12">Single-pass membrane protein</topology>
    </subcellularLocation>
</comment>
<keyword evidence="13" id="KW-1003">Cell membrane</keyword>
<evidence type="ECO:0000256" key="5">
    <source>
        <dbReference type="ARBA" id="ARBA00022781"/>
    </source>
</evidence>
<dbReference type="GO" id="GO:0046933">
    <property type="term" value="F:proton-transporting ATP synthase activity, rotational mechanism"/>
    <property type="evidence" value="ECO:0007669"/>
    <property type="project" value="UniProtKB-UniRule"/>
</dbReference>
<keyword evidence="9 13" id="KW-0066">ATP synthesis</keyword>
<dbReference type="InterPro" id="IPR017707">
    <property type="entry name" value="Alt_ATP_synth_F0_bsu"/>
</dbReference>
<feature type="coiled-coil region" evidence="14">
    <location>
        <begin position="31"/>
        <end position="65"/>
    </location>
</feature>
<dbReference type="NCBIfam" id="TIGR03321">
    <property type="entry name" value="alt_F1F0_F0_B"/>
    <property type="match status" value="1"/>
</dbReference>
<keyword evidence="2 13" id="KW-0813">Transport</keyword>